<keyword evidence="3" id="KW-1185">Reference proteome</keyword>
<gene>
    <name evidence="2" type="ORF">D9R08_04700</name>
</gene>
<feature type="transmembrane region" description="Helical" evidence="1">
    <location>
        <begin position="103"/>
        <end position="126"/>
    </location>
</feature>
<evidence type="ECO:0000256" key="1">
    <source>
        <dbReference type="SAM" id="Phobius"/>
    </source>
</evidence>
<proteinExistence type="predicted"/>
<name>A0A3L9Y9N3_9RHOB</name>
<keyword evidence="1" id="KW-0812">Transmembrane</keyword>
<reference evidence="2 3" key="1">
    <citation type="submission" date="2018-10" db="EMBL/GenBank/DDBJ databases">
        <authorList>
            <person name="Jung H.S."/>
            <person name="Jeon C.O."/>
        </authorList>
    </citation>
    <scope>NUCLEOTIDE SEQUENCE [LARGE SCALE GENOMIC DNA]</scope>
    <source>
        <strain evidence="2 3">MA-7-27</strain>
    </source>
</reference>
<feature type="transmembrane region" description="Helical" evidence="1">
    <location>
        <begin position="132"/>
        <end position="155"/>
    </location>
</feature>
<evidence type="ECO:0000313" key="2">
    <source>
        <dbReference type="EMBL" id="RMA42953.1"/>
    </source>
</evidence>
<keyword evidence="1" id="KW-0472">Membrane</keyword>
<accession>A0A3L9Y9N3</accession>
<sequence>MQKLKQIYRWIFNGQGVLGEICTAFAIVTVINSVMMIVGLDTPKQGQFAYVHLLIRLAIISLIFALWDWESTISDLRRYAADLRQPRCPSFQRVCRFILSDTFDASCMIFTPVVILICVITILGVSEPTGGPGFYLALVLLYGLIWILIVALMLVDKARRLANGRRDR</sequence>
<evidence type="ECO:0000313" key="3">
    <source>
        <dbReference type="Proteomes" id="UP000281343"/>
    </source>
</evidence>
<protein>
    <submittedName>
        <fullName evidence="2">Uncharacterized protein</fullName>
    </submittedName>
</protein>
<feature type="transmembrane region" description="Helical" evidence="1">
    <location>
        <begin position="21"/>
        <end position="38"/>
    </location>
</feature>
<keyword evidence="1" id="KW-1133">Transmembrane helix</keyword>
<dbReference type="RefSeq" id="WP_121896890.1">
    <property type="nucleotide sequence ID" value="NZ_RCNT01000002.1"/>
</dbReference>
<feature type="transmembrane region" description="Helical" evidence="1">
    <location>
        <begin position="50"/>
        <end position="69"/>
    </location>
</feature>
<dbReference type="Proteomes" id="UP000281343">
    <property type="component" value="Unassembled WGS sequence"/>
</dbReference>
<dbReference type="OrthoDB" id="1957256at2"/>
<organism evidence="2 3">
    <name type="scientific">Rhodophyticola porphyridii</name>
    <dbReference type="NCBI Taxonomy" id="1852017"/>
    <lineage>
        <taxon>Bacteria</taxon>
        <taxon>Pseudomonadati</taxon>
        <taxon>Pseudomonadota</taxon>
        <taxon>Alphaproteobacteria</taxon>
        <taxon>Rhodobacterales</taxon>
        <taxon>Roseobacteraceae</taxon>
        <taxon>Rhodophyticola</taxon>
    </lineage>
</organism>
<dbReference type="AlphaFoldDB" id="A0A3L9Y9N3"/>
<dbReference type="EMBL" id="RCNT01000002">
    <property type="protein sequence ID" value="RMA42953.1"/>
    <property type="molecule type" value="Genomic_DNA"/>
</dbReference>
<comment type="caution">
    <text evidence="2">The sequence shown here is derived from an EMBL/GenBank/DDBJ whole genome shotgun (WGS) entry which is preliminary data.</text>
</comment>